<dbReference type="Gene3D" id="2.60.40.1220">
    <property type="match status" value="1"/>
</dbReference>
<dbReference type="InterPro" id="IPR014755">
    <property type="entry name" value="Cu-Rt/internalin_Ig-like"/>
</dbReference>
<feature type="domain" description="SbsA Ig-like" evidence="3">
    <location>
        <begin position="39"/>
        <end position="127"/>
    </location>
</feature>
<evidence type="ECO:0000259" key="3">
    <source>
        <dbReference type="Pfam" id="PF13205"/>
    </source>
</evidence>
<keyword evidence="1" id="KW-0732">Signal</keyword>
<evidence type="ECO:0000313" key="5">
    <source>
        <dbReference type="Proteomes" id="UP000030012"/>
    </source>
</evidence>
<evidence type="ECO:0000256" key="1">
    <source>
        <dbReference type="ARBA" id="ARBA00022729"/>
    </source>
</evidence>
<evidence type="ECO:0000256" key="2">
    <source>
        <dbReference type="SAM" id="MobiDB-lite"/>
    </source>
</evidence>
<accession>A0A0A0I7T6</accession>
<evidence type="ECO:0000313" key="4">
    <source>
        <dbReference type="EMBL" id="KGM97519.1"/>
    </source>
</evidence>
<dbReference type="OrthoDB" id="2067368at2"/>
<dbReference type="GO" id="GO:0016787">
    <property type="term" value="F:hydrolase activity"/>
    <property type="evidence" value="ECO:0007669"/>
    <property type="project" value="UniProtKB-KW"/>
</dbReference>
<sequence>MNIKHKFLVGLLFSLIFICNGKVFASENLIKQIDAPKNPVAVDKEWKINFSKQLDKASVTKDVIKVLDKNGQALEINLKLSSDEKSVEVVPSTSKYIKGETYSIVITNKIKDKTNKPLKQETRMSFTIEKDASTGSGGSSSGSSSSSSGSTSGSTGSITNVDPAIKKAREGLVKIKPLLKTENEKQLVDYLINTIDERVKNSSYKIDSNDVKKRYRSLPLGEQEEFKNLIESTFTIGELMDIREALGV</sequence>
<dbReference type="Pfam" id="PF13205">
    <property type="entry name" value="Big_5"/>
    <property type="match status" value="1"/>
</dbReference>
<comment type="caution">
    <text evidence="4">The sequence shown here is derived from an EMBL/GenBank/DDBJ whole genome shotgun (WGS) entry which is preliminary data.</text>
</comment>
<keyword evidence="4" id="KW-0378">Hydrolase</keyword>
<dbReference type="InterPro" id="IPR032812">
    <property type="entry name" value="SbsA_Ig"/>
</dbReference>
<organism evidence="4 5">
    <name type="scientific">Clostridium novyi A str. 4552</name>
    <dbReference type="NCBI Taxonomy" id="1444289"/>
    <lineage>
        <taxon>Bacteria</taxon>
        <taxon>Bacillati</taxon>
        <taxon>Bacillota</taxon>
        <taxon>Clostridia</taxon>
        <taxon>Eubacteriales</taxon>
        <taxon>Clostridiaceae</taxon>
        <taxon>Clostridium</taxon>
    </lineage>
</organism>
<reference evidence="4 5" key="1">
    <citation type="submission" date="2014-01" db="EMBL/GenBank/DDBJ databases">
        <title>Plasmidome dynamics in the species complex Clostridium novyi sensu lato converts strains of independent lineages into distinctly different pathogens.</title>
        <authorList>
            <person name="Skarin H."/>
            <person name="Segerman B."/>
        </authorList>
    </citation>
    <scope>NUCLEOTIDE SEQUENCE [LARGE SCALE GENOMIC DNA]</scope>
    <source>
        <strain evidence="4 5">4552</strain>
    </source>
</reference>
<dbReference type="RefSeq" id="WP_039253124.1">
    <property type="nucleotide sequence ID" value="NZ_JENJ01000009.1"/>
</dbReference>
<dbReference type="AlphaFoldDB" id="A0A0A0I7T6"/>
<feature type="compositionally biased region" description="Basic and acidic residues" evidence="2">
    <location>
        <begin position="116"/>
        <end position="132"/>
    </location>
</feature>
<feature type="compositionally biased region" description="Low complexity" evidence="2">
    <location>
        <begin position="141"/>
        <end position="157"/>
    </location>
</feature>
<proteinExistence type="predicted"/>
<feature type="region of interest" description="Disordered" evidence="2">
    <location>
        <begin position="116"/>
        <end position="161"/>
    </location>
</feature>
<name>A0A0A0I7T6_CLONO</name>
<gene>
    <name evidence="4" type="ORF">Z968_03085</name>
</gene>
<protein>
    <submittedName>
        <fullName evidence="4">Cell wall hydrolase</fullName>
    </submittedName>
</protein>
<dbReference type="Proteomes" id="UP000030012">
    <property type="component" value="Unassembled WGS sequence"/>
</dbReference>
<dbReference type="EMBL" id="JENJ01000009">
    <property type="protein sequence ID" value="KGM97519.1"/>
    <property type="molecule type" value="Genomic_DNA"/>
</dbReference>